<organism evidence="3 4">
    <name type="scientific">Meiothermus hypogaeus NBRC 106114</name>
    <dbReference type="NCBI Taxonomy" id="1227553"/>
    <lineage>
        <taxon>Bacteria</taxon>
        <taxon>Thermotogati</taxon>
        <taxon>Deinococcota</taxon>
        <taxon>Deinococci</taxon>
        <taxon>Thermales</taxon>
        <taxon>Thermaceae</taxon>
        <taxon>Meiothermus</taxon>
    </lineage>
</organism>
<evidence type="ECO:0000313" key="4">
    <source>
        <dbReference type="Proteomes" id="UP000321197"/>
    </source>
</evidence>
<keyword evidence="1" id="KW-0732">Signal</keyword>
<dbReference type="RefSeq" id="WP_119340919.1">
    <property type="nucleotide sequence ID" value="NZ_BJXL01000058.1"/>
</dbReference>
<feature type="domain" description="DUF5666" evidence="2">
    <location>
        <begin position="318"/>
        <end position="385"/>
    </location>
</feature>
<reference evidence="3 4" key="1">
    <citation type="submission" date="2019-07" db="EMBL/GenBank/DDBJ databases">
        <title>Whole genome shotgun sequence of Meiothermus hypogaeus NBRC 106114.</title>
        <authorList>
            <person name="Hosoyama A."/>
            <person name="Uohara A."/>
            <person name="Ohji S."/>
            <person name="Ichikawa N."/>
        </authorList>
    </citation>
    <scope>NUCLEOTIDE SEQUENCE [LARGE SCALE GENOMIC DNA]</scope>
    <source>
        <strain evidence="3 4">NBRC 106114</strain>
    </source>
</reference>
<evidence type="ECO:0000313" key="3">
    <source>
        <dbReference type="EMBL" id="GEM83718.1"/>
    </source>
</evidence>
<dbReference type="AlphaFoldDB" id="A0A511R275"/>
<proteinExistence type="predicted"/>
<dbReference type="EMBL" id="BJXL01000058">
    <property type="protein sequence ID" value="GEM83718.1"/>
    <property type="molecule type" value="Genomic_DNA"/>
</dbReference>
<dbReference type="PROSITE" id="PS51257">
    <property type="entry name" value="PROKAR_LIPOPROTEIN"/>
    <property type="match status" value="1"/>
</dbReference>
<sequence>MNIKSIFYGVALLVLAGCSSTGPGTAVNLSGLVVQSGDALAANGRVLNLQDASLTEDGETANLAVAAGMEIAGEGSDDNGGLRMRRVDVRWRARGTVDAVDVTNSTLDVVGLRGKVGPGSILVQVNPDGSRSPLTLSQIEPGDYVKMAGVPQADDSVLVTRLERKTEDNPGRVELRLKQRNLDTTAKTFTYGLRTYTVKYSGAQVEGTLSEGVWVRVRATKSGNILSASRVRTARAEDGNKPNGQEVELKGLVEDLDTISKTFSLGGFSINYSRAEVKGALANGVLVEVEGSVSGSGQIEARKVEVEDENKIGQGEVEGTVSDFNATAQTLRIAGVPISTKPTTKYEINSNEVSSSVFWASDRNGSRAKAKGQTQAGTLVADKLEIK</sequence>
<protein>
    <recommendedName>
        <fullName evidence="2">DUF5666 domain-containing protein</fullName>
    </recommendedName>
</protein>
<evidence type="ECO:0000259" key="2">
    <source>
        <dbReference type="Pfam" id="PF18914"/>
    </source>
</evidence>
<dbReference type="Proteomes" id="UP000321197">
    <property type="component" value="Unassembled WGS sequence"/>
</dbReference>
<evidence type="ECO:0000256" key="1">
    <source>
        <dbReference type="SAM" id="SignalP"/>
    </source>
</evidence>
<feature type="chain" id="PRO_5022095939" description="DUF5666 domain-containing protein" evidence="1">
    <location>
        <begin position="27"/>
        <end position="387"/>
    </location>
</feature>
<comment type="caution">
    <text evidence="3">The sequence shown here is derived from an EMBL/GenBank/DDBJ whole genome shotgun (WGS) entry which is preliminary data.</text>
</comment>
<name>A0A511R275_9DEIN</name>
<feature type="domain" description="DUF5666" evidence="2">
    <location>
        <begin position="250"/>
        <end position="305"/>
    </location>
</feature>
<gene>
    <name evidence="3" type="ORF">MHY01S_18840</name>
</gene>
<feature type="signal peptide" evidence="1">
    <location>
        <begin position="1"/>
        <end position="26"/>
    </location>
</feature>
<dbReference type="OrthoDB" id="29384at2"/>
<dbReference type="InterPro" id="IPR043724">
    <property type="entry name" value="DUF5666"/>
</dbReference>
<dbReference type="Pfam" id="PF18914">
    <property type="entry name" value="DUF5666"/>
    <property type="match status" value="2"/>
</dbReference>
<accession>A0A511R275</accession>